<dbReference type="SUPFAM" id="SSF46785">
    <property type="entry name" value="Winged helix' DNA-binding domain"/>
    <property type="match status" value="1"/>
</dbReference>
<organism evidence="11 12">
    <name type="scientific">Candidatus Avidehalobacter gallistercoris</name>
    <dbReference type="NCBI Taxonomy" id="2840694"/>
    <lineage>
        <taxon>Bacteria</taxon>
        <taxon>Bacillati</taxon>
        <taxon>Bacillota</taxon>
        <taxon>Clostridia</taxon>
        <taxon>Eubacteriales</taxon>
        <taxon>Peptococcaceae</taxon>
        <taxon>Peptococcaceae incertae sedis</taxon>
        <taxon>Candidatus Avidehalobacter</taxon>
    </lineage>
</organism>
<dbReference type="InterPro" id="IPR001669">
    <property type="entry name" value="Arg_repress"/>
</dbReference>
<dbReference type="Gene3D" id="1.10.10.10">
    <property type="entry name" value="Winged helix-like DNA-binding domain superfamily/Winged helix DNA-binding domain"/>
    <property type="match status" value="1"/>
</dbReference>
<evidence type="ECO:0000256" key="2">
    <source>
        <dbReference type="ARBA" id="ARBA00008316"/>
    </source>
</evidence>
<reference evidence="11" key="2">
    <citation type="journal article" date="2021" name="PeerJ">
        <title>Extensive microbial diversity within the chicken gut microbiome revealed by metagenomics and culture.</title>
        <authorList>
            <person name="Gilroy R."/>
            <person name="Ravi A."/>
            <person name="Getino M."/>
            <person name="Pursley I."/>
            <person name="Horton D.L."/>
            <person name="Alikhan N.F."/>
            <person name="Baker D."/>
            <person name="Gharbi K."/>
            <person name="Hall N."/>
            <person name="Watson M."/>
            <person name="Adriaenssens E.M."/>
            <person name="Foster-Nyarko E."/>
            <person name="Jarju S."/>
            <person name="Secka A."/>
            <person name="Antonio M."/>
            <person name="Oren A."/>
            <person name="Chaudhuri R.R."/>
            <person name="La Ragione R."/>
            <person name="Hildebrand F."/>
            <person name="Pallen M.J."/>
        </authorList>
    </citation>
    <scope>NUCLEOTIDE SEQUENCE</scope>
    <source>
        <strain evidence="11">2830</strain>
    </source>
</reference>
<evidence type="ECO:0000256" key="1">
    <source>
        <dbReference type="ARBA" id="ARBA00004496"/>
    </source>
</evidence>
<dbReference type="GO" id="GO:0051259">
    <property type="term" value="P:protein complex oligomerization"/>
    <property type="evidence" value="ECO:0007669"/>
    <property type="project" value="InterPro"/>
</dbReference>
<keyword evidence="4 7" id="KW-0805">Transcription regulation</keyword>
<dbReference type="Pfam" id="PF02863">
    <property type="entry name" value="Arg_repressor_C"/>
    <property type="match status" value="1"/>
</dbReference>
<dbReference type="AlphaFoldDB" id="A0A9D1KXP4"/>
<evidence type="ECO:0000256" key="4">
    <source>
        <dbReference type="ARBA" id="ARBA00023015"/>
    </source>
</evidence>
<accession>A0A9D1KXP4</accession>
<dbReference type="Proteomes" id="UP000824124">
    <property type="component" value="Unassembled WGS sequence"/>
</dbReference>
<dbReference type="PRINTS" id="PR01467">
    <property type="entry name" value="ARGREPRESSOR"/>
</dbReference>
<comment type="function">
    <text evidence="7">Regulates arginine biosynthesis genes.</text>
</comment>
<dbReference type="InterPro" id="IPR036251">
    <property type="entry name" value="Arg_repress_C_sf"/>
</dbReference>
<comment type="subcellular location">
    <subcellularLocation>
        <location evidence="1 7">Cytoplasm</location>
    </subcellularLocation>
</comment>
<feature type="domain" description="Arginine repressor C-terminal" evidence="10">
    <location>
        <begin position="79"/>
        <end position="145"/>
    </location>
</feature>
<comment type="similarity">
    <text evidence="2 7">Belongs to the ArgR family.</text>
</comment>
<keyword evidence="3 7" id="KW-0963">Cytoplasm</keyword>
<evidence type="ECO:0000256" key="8">
    <source>
        <dbReference type="NCBIfam" id="TIGR01529"/>
    </source>
</evidence>
<dbReference type="Gene3D" id="3.30.1360.40">
    <property type="match status" value="1"/>
</dbReference>
<name>A0A9D1KXP4_9FIRM</name>
<dbReference type="GO" id="GO:0005737">
    <property type="term" value="C:cytoplasm"/>
    <property type="evidence" value="ECO:0007669"/>
    <property type="project" value="UniProtKB-SubCell"/>
</dbReference>
<evidence type="ECO:0000259" key="9">
    <source>
        <dbReference type="Pfam" id="PF01316"/>
    </source>
</evidence>
<evidence type="ECO:0000256" key="3">
    <source>
        <dbReference type="ARBA" id="ARBA00022490"/>
    </source>
</evidence>
<evidence type="ECO:0000313" key="12">
    <source>
        <dbReference type="Proteomes" id="UP000824124"/>
    </source>
</evidence>
<dbReference type="InterPro" id="IPR036388">
    <property type="entry name" value="WH-like_DNA-bd_sf"/>
</dbReference>
<dbReference type="GO" id="GO:0034618">
    <property type="term" value="F:arginine binding"/>
    <property type="evidence" value="ECO:0007669"/>
    <property type="project" value="InterPro"/>
</dbReference>
<keyword evidence="6 7" id="KW-0804">Transcription</keyword>
<dbReference type="EMBL" id="DVMH01000020">
    <property type="protein sequence ID" value="HIU10307.1"/>
    <property type="molecule type" value="Genomic_DNA"/>
</dbReference>
<comment type="caution">
    <text evidence="11">The sequence shown here is derived from an EMBL/GenBank/DDBJ whole genome shotgun (WGS) entry which is preliminary data.</text>
</comment>
<dbReference type="HAMAP" id="MF_00173">
    <property type="entry name" value="Arg_repressor"/>
    <property type="match status" value="1"/>
</dbReference>
<gene>
    <name evidence="7 11" type="primary">argR</name>
    <name evidence="11" type="ORF">IAB00_03540</name>
</gene>
<dbReference type="InterPro" id="IPR036390">
    <property type="entry name" value="WH_DNA-bd_sf"/>
</dbReference>
<keyword evidence="7" id="KW-0678">Repressor</keyword>
<evidence type="ECO:0000256" key="5">
    <source>
        <dbReference type="ARBA" id="ARBA00023125"/>
    </source>
</evidence>
<evidence type="ECO:0000259" key="10">
    <source>
        <dbReference type="Pfam" id="PF02863"/>
    </source>
</evidence>
<dbReference type="PANTHER" id="PTHR34471">
    <property type="entry name" value="ARGININE REPRESSOR"/>
    <property type="match status" value="1"/>
</dbReference>
<evidence type="ECO:0000256" key="7">
    <source>
        <dbReference type="HAMAP-Rule" id="MF_00173"/>
    </source>
</evidence>
<dbReference type="PANTHER" id="PTHR34471:SF1">
    <property type="entry name" value="ARGININE REPRESSOR"/>
    <property type="match status" value="1"/>
</dbReference>
<comment type="pathway">
    <text evidence="7">Amino-acid biosynthesis; L-arginine biosynthesis [regulation].</text>
</comment>
<dbReference type="Pfam" id="PF01316">
    <property type="entry name" value="Arg_repressor"/>
    <property type="match status" value="1"/>
</dbReference>
<dbReference type="SUPFAM" id="SSF55252">
    <property type="entry name" value="C-terminal domain of arginine repressor"/>
    <property type="match status" value="1"/>
</dbReference>
<evidence type="ECO:0000313" key="11">
    <source>
        <dbReference type="EMBL" id="HIU10307.1"/>
    </source>
</evidence>
<dbReference type="NCBIfam" id="TIGR01529">
    <property type="entry name" value="argR_whole"/>
    <property type="match status" value="1"/>
</dbReference>
<keyword evidence="7" id="KW-0055">Arginine biosynthesis</keyword>
<keyword evidence="5 7" id="KW-0238">DNA-binding</keyword>
<keyword evidence="7" id="KW-0028">Amino-acid biosynthesis</keyword>
<dbReference type="InterPro" id="IPR020899">
    <property type="entry name" value="Arg_repress_C"/>
</dbReference>
<protein>
    <recommendedName>
        <fullName evidence="7 8">Arginine repressor</fullName>
    </recommendedName>
</protein>
<reference evidence="11" key="1">
    <citation type="submission" date="2020-10" db="EMBL/GenBank/DDBJ databases">
        <authorList>
            <person name="Gilroy R."/>
        </authorList>
    </citation>
    <scope>NUCLEOTIDE SEQUENCE</scope>
    <source>
        <strain evidence="11">2830</strain>
    </source>
</reference>
<proteinExistence type="inferred from homology"/>
<dbReference type="InterPro" id="IPR020900">
    <property type="entry name" value="Arg_repress_DNA-bd"/>
</dbReference>
<feature type="domain" description="Arginine repressor DNA-binding" evidence="9">
    <location>
        <begin position="2"/>
        <end position="65"/>
    </location>
</feature>
<evidence type="ECO:0000256" key="6">
    <source>
        <dbReference type="ARBA" id="ARBA00023163"/>
    </source>
</evidence>
<dbReference type="GO" id="GO:0003677">
    <property type="term" value="F:DNA binding"/>
    <property type="evidence" value="ECO:0007669"/>
    <property type="project" value="UniProtKB-KW"/>
</dbReference>
<dbReference type="GO" id="GO:1900079">
    <property type="term" value="P:regulation of arginine biosynthetic process"/>
    <property type="evidence" value="ECO:0007669"/>
    <property type="project" value="UniProtKB-UniRule"/>
</dbReference>
<dbReference type="GO" id="GO:0006526">
    <property type="term" value="P:L-arginine biosynthetic process"/>
    <property type="evidence" value="ECO:0007669"/>
    <property type="project" value="UniProtKB-KW"/>
</dbReference>
<dbReference type="GO" id="GO:0003700">
    <property type="term" value="F:DNA-binding transcription factor activity"/>
    <property type="evidence" value="ECO:0007669"/>
    <property type="project" value="UniProtKB-UniRule"/>
</dbReference>
<sequence length="149" mass="16843">MKNKRHRIIREIVENENIETQLQLTQELKKYGFDVTQATISRDIKELGLIKVVSGENTFRYSLPTAVMMNNIDRSRRMFRDNVLKVNVSESIVLVKTLPGMAQAVAACLDSMNWPSLLGSVAGDDTIFALAGSRQKAQEVLKKLQDYVE</sequence>